<sequence length="474" mass="53264">MAGKRSRRGEATPLQCVMRCEERKNVFLHCDQRHYKRKTQRQSWNEENMKKALEAVAAGMGKKTAAWQFGVSVMTLKRSIFEEELESHMLAMENRMYGLTTLDARCLAYQLVERNDIAHNFSHQNKVAGKGWLQGFCLRHPQLSLRLPESTLVARGMGINKPVVTKFFTLLKEEYKYIYRLHRIFNVDETSLSNVPGKNSKVIAKMGKRQVSRITLADHGGSASAVICASAAGGFIPPMLTFHRQKFKRELEDGALAGTIFACSEKGWMKLSVFEKLFDHFLAHTKPTADDRVLLLLDGHLSHTKNLNVYLMACSPKNAIKGFQKTGIHQYNPDIFSEEYFAPAKTTDENSENGDPDDPLRMERLTHTPQPEPHKLPPSLTVLSPLDKNHRTHTKTVGPQPEMGMSSVKVGGTSSCSPEDIRIFPKIISPPAAALSAKKGEPTMVRKQRKTATTVVLTSTPHKETLEEEINARK</sequence>
<dbReference type="PANTHER" id="PTHR19303">
    <property type="entry name" value="TRANSPOSON"/>
    <property type="match status" value="1"/>
</dbReference>
<dbReference type="InterPro" id="IPR050863">
    <property type="entry name" value="CenT-Element_Derived"/>
</dbReference>
<reference evidence="3 4" key="1">
    <citation type="submission" date="2023-02" db="EMBL/GenBank/DDBJ databases">
        <title>LHISI_Scaffold_Assembly.</title>
        <authorList>
            <person name="Stuart O.P."/>
            <person name="Cleave R."/>
            <person name="Magrath M.J.L."/>
            <person name="Mikheyev A.S."/>
        </authorList>
    </citation>
    <scope>NUCLEOTIDE SEQUENCE [LARGE SCALE GENOMIC DNA]</scope>
    <source>
        <strain evidence="3">Daus_M_001</strain>
        <tissue evidence="3">Leg muscle</tissue>
    </source>
</reference>
<name>A0ABQ9HQE2_9NEOP</name>
<organism evidence="3 4">
    <name type="scientific">Dryococelus australis</name>
    <dbReference type="NCBI Taxonomy" id="614101"/>
    <lineage>
        <taxon>Eukaryota</taxon>
        <taxon>Metazoa</taxon>
        <taxon>Ecdysozoa</taxon>
        <taxon>Arthropoda</taxon>
        <taxon>Hexapoda</taxon>
        <taxon>Insecta</taxon>
        <taxon>Pterygota</taxon>
        <taxon>Neoptera</taxon>
        <taxon>Polyneoptera</taxon>
        <taxon>Phasmatodea</taxon>
        <taxon>Verophasmatodea</taxon>
        <taxon>Anareolatae</taxon>
        <taxon>Phasmatidae</taxon>
        <taxon>Eurycanthinae</taxon>
        <taxon>Dryococelus</taxon>
    </lineage>
</organism>
<evidence type="ECO:0000256" key="1">
    <source>
        <dbReference type="SAM" id="MobiDB-lite"/>
    </source>
</evidence>
<proteinExistence type="predicted"/>
<dbReference type="InterPro" id="IPR004875">
    <property type="entry name" value="DDE_SF_endonuclease_dom"/>
</dbReference>
<comment type="caution">
    <text evidence="3">The sequence shown here is derived from an EMBL/GenBank/DDBJ whole genome shotgun (WGS) entry which is preliminary data.</text>
</comment>
<dbReference type="PANTHER" id="PTHR19303:SF74">
    <property type="entry name" value="POGO TRANSPOSABLE ELEMENT WITH KRAB DOMAIN"/>
    <property type="match status" value="1"/>
</dbReference>
<feature type="region of interest" description="Disordered" evidence="1">
    <location>
        <begin position="346"/>
        <end position="414"/>
    </location>
</feature>
<feature type="domain" description="DDE-1" evidence="2">
    <location>
        <begin position="224"/>
        <end position="309"/>
    </location>
</feature>
<dbReference type="Pfam" id="PF03184">
    <property type="entry name" value="DDE_1"/>
    <property type="match status" value="1"/>
</dbReference>
<keyword evidence="4" id="KW-1185">Reference proteome</keyword>
<evidence type="ECO:0000259" key="2">
    <source>
        <dbReference type="Pfam" id="PF03184"/>
    </source>
</evidence>
<accession>A0ABQ9HQE2</accession>
<gene>
    <name evidence="3" type="ORF">PR048_012788</name>
</gene>
<dbReference type="EMBL" id="JARBHB010000004">
    <property type="protein sequence ID" value="KAJ8886576.1"/>
    <property type="molecule type" value="Genomic_DNA"/>
</dbReference>
<evidence type="ECO:0000313" key="4">
    <source>
        <dbReference type="Proteomes" id="UP001159363"/>
    </source>
</evidence>
<evidence type="ECO:0000313" key="3">
    <source>
        <dbReference type="EMBL" id="KAJ8886576.1"/>
    </source>
</evidence>
<protein>
    <recommendedName>
        <fullName evidence="2">DDE-1 domain-containing protein</fullName>
    </recommendedName>
</protein>
<dbReference type="Proteomes" id="UP001159363">
    <property type="component" value="Chromosome X"/>
</dbReference>